<evidence type="ECO:0000256" key="1">
    <source>
        <dbReference type="SAM" id="Phobius"/>
    </source>
</evidence>
<feature type="transmembrane region" description="Helical" evidence="1">
    <location>
        <begin position="169"/>
        <end position="186"/>
    </location>
</feature>
<feature type="transmembrane region" description="Helical" evidence="1">
    <location>
        <begin position="223"/>
        <end position="243"/>
    </location>
</feature>
<sequence>MLTLKLALVPAFLAALTVAGLGWGPSVAGWLAGLPVVSGPIVLLLALERGPAFAAQASAASFAAIAASEAFNFAYAWTCRRGAWPLALAVGMAGWVGAALLLAYLPGGLAWAVAAACLAVLVSQSGLPRVAGHVPATRLGLGDLAVRMLAGALLTVAVTTLSASMGATWSGLFSVFPLLGIVLAVSAQRAHGADFVALLVRGMVIGRASFAAFFAVTATMLPRYGVCLSFACAAVVSVAVHGATKRMLRAKRPAPGVTGVPGASCAAAGQPQAD</sequence>
<evidence type="ECO:0008006" key="4">
    <source>
        <dbReference type="Google" id="ProtNLM"/>
    </source>
</evidence>
<organism evidence="2 3">
    <name type="scientific">Paraburkholderia ginsengiterrae</name>
    <dbReference type="NCBI Taxonomy" id="1462993"/>
    <lineage>
        <taxon>Bacteria</taxon>
        <taxon>Pseudomonadati</taxon>
        <taxon>Pseudomonadota</taxon>
        <taxon>Betaproteobacteria</taxon>
        <taxon>Burkholderiales</taxon>
        <taxon>Burkholderiaceae</taxon>
        <taxon>Paraburkholderia</taxon>
    </lineage>
</organism>
<proteinExistence type="predicted"/>
<reference evidence="2 3" key="1">
    <citation type="submission" date="2016-04" db="EMBL/GenBank/DDBJ databases">
        <title>Reclassification of Paraburkholderia panaciterrae (Farh et al. 2015) Dobritsa &amp; Samadpour 2016 as a later homotypic synonym of Paraburkholderia ginsengiterrae (Farh et al. 2015) Dobritsa &amp; Samadpour 2016.</title>
        <authorList>
            <person name="Dobritsa A.P."/>
            <person name="Kutumbaka K."/>
            <person name="Samadpour M."/>
        </authorList>
    </citation>
    <scope>NUCLEOTIDE SEQUENCE [LARGE SCALE GENOMIC DNA]</scope>
    <source>
        <strain evidence="2 3">DCY85-1</strain>
    </source>
</reference>
<feature type="transmembrane region" description="Helical" evidence="1">
    <location>
        <begin position="111"/>
        <end position="132"/>
    </location>
</feature>
<feature type="transmembrane region" description="Helical" evidence="1">
    <location>
        <begin position="83"/>
        <end position="105"/>
    </location>
</feature>
<dbReference type="EMBL" id="LXJZ01000189">
    <property type="protein sequence ID" value="OAJ55959.1"/>
    <property type="molecule type" value="Genomic_DNA"/>
</dbReference>
<comment type="caution">
    <text evidence="2">The sequence shown here is derived from an EMBL/GenBank/DDBJ whole genome shotgun (WGS) entry which is preliminary data.</text>
</comment>
<evidence type="ECO:0000313" key="2">
    <source>
        <dbReference type="EMBL" id="OAJ55959.1"/>
    </source>
</evidence>
<keyword evidence="1" id="KW-0472">Membrane</keyword>
<feature type="transmembrane region" description="Helical" evidence="1">
    <location>
        <begin position="198"/>
        <end position="217"/>
    </location>
</feature>
<keyword evidence="1" id="KW-1133">Transmembrane helix</keyword>
<gene>
    <name evidence="2" type="ORF">A6V36_34095</name>
</gene>
<keyword evidence="1" id="KW-0812">Transmembrane</keyword>
<feature type="transmembrane region" description="Helical" evidence="1">
    <location>
        <begin position="144"/>
        <end position="163"/>
    </location>
</feature>
<keyword evidence="3" id="KW-1185">Reference proteome</keyword>
<name>A0ABX2URI0_9BURK</name>
<protein>
    <recommendedName>
        <fullName evidence="4">Membrane transporter protein</fullName>
    </recommendedName>
</protein>
<accession>A0ABX2URI0</accession>
<evidence type="ECO:0000313" key="3">
    <source>
        <dbReference type="Proteomes" id="UP000077961"/>
    </source>
</evidence>
<dbReference type="Proteomes" id="UP000077961">
    <property type="component" value="Unassembled WGS sequence"/>
</dbReference>
<feature type="transmembrane region" description="Helical" evidence="1">
    <location>
        <begin position="52"/>
        <end position="71"/>
    </location>
</feature>